<keyword evidence="4" id="KW-1185">Reference proteome</keyword>
<dbReference type="AlphaFoldDB" id="Q8TL90"/>
<dbReference type="KEGG" id="mac:MA_3149"/>
<evidence type="ECO:0000313" key="3">
    <source>
        <dbReference type="EMBL" id="AAM06522.1"/>
    </source>
</evidence>
<organism evidence="3 4">
    <name type="scientific">Methanosarcina acetivorans (strain ATCC 35395 / DSM 2834 / JCM 12185 / C2A)</name>
    <dbReference type="NCBI Taxonomy" id="188937"/>
    <lineage>
        <taxon>Archaea</taxon>
        <taxon>Methanobacteriati</taxon>
        <taxon>Methanobacteriota</taxon>
        <taxon>Stenosarchaea group</taxon>
        <taxon>Methanomicrobia</taxon>
        <taxon>Methanosarcinales</taxon>
        <taxon>Methanosarcinaceae</taxon>
        <taxon>Methanosarcina</taxon>
    </lineage>
</organism>
<name>Q8TL90_METAC</name>
<protein>
    <submittedName>
        <fullName evidence="3">Uncharacterized protein</fullName>
    </submittedName>
</protein>
<dbReference type="HOGENOM" id="CLU_081759_0_0_2"/>
<keyword evidence="2" id="KW-0812">Transmembrane</keyword>
<feature type="transmembrane region" description="Helical" evidence="2">
    <location>
        <begin position="84"/>
        <end position="112"/>
    </location>
</feature>
<keyword evidence="2" id="KW-0472">Membrane</keyword>
<dbReference type="STRING" id="188937.MA_3149"/>
<dbReference type="InParanoid" id="Q8TL90"/>
<dbReference type="Pfam" id="PF24334">
    <property type="entry name" value="DUF7502"/>
    <property type="match status" value="1"/>
</dbReference>
<dbReference type="EMBL" id="AE010299">
    <property type="protein sequence ID" value="AAM06522.1"/>
    <property type="molecule type" value="Genomic_DNA"/>
</dbReference>
<feature type="transmembrane region" description="Helical" evidence="2">
    <location>
        <begin position="43"/>
        <end position="64"/>
    </location>
</feature>
<dbReference type="Proteomes" id="UP000002487">
    <property type="component" value="Chromosome"/>
</dbReference>
<reference evidence="3 4" key="1">
    <citation type="journal article" date="2002" name="Genome Res.">
        <title>The genome of Methanosarcina acetivorans reveals extensive metabolic and physiological diversity.</title>
        <authorList>
            <person name="Galagan J.E."/>
            <person name="Nusbaum C."/>
            <person name="Roy A."/>
            <person name="Endrizzi M.G."/>
            <person name="Macdonald P."/>
            <person name="FitzHugh W."/>
            <person name="Calvo S."/>
            <person name="Engels R."/>
            <person name="Smirnov S."/>
            <person name="Atnoor D."/>
            <person name="Brown A."/>
            <person name="Allen N."/>
            <person name="Naylor J."/>
            <person name="Stange-Thomann N."/>
            <person name="DeArellano K."/>
            <person name="Johnson R."/>
            <person name="Linton L."/>
            <person name="McEwan P."/>
            <person name="McKernan K."/>
            <person name="Talamas J."/>
            <person name="Tirrell A."/>
            <person name="Ye W."/>
            <person name="Zimmer A."/>
            <person name="Barber R.D."/>
            <person name="Cann I."/>
            <person name="Graham D.E."/>
            <person name="Grahame D.A."/>
            <person name="Guss A."/>
            <person name="Hedderich R."/>
            <person name="Ingram-Smith C."/>
            <person name="Kuettner C.H."/>
            <person name="Krzycki J.A."/>
            <person name="Leigh J.A."/>
            <person name="Li W."/>
            <person name="Liu J."/>
            <person name="Mukhopadhyay B."/>
            <person name="Reeve J.N."/>
            <person name="Smith K."/>
            <person name="Springer T.A."/>
            <person name="Umayam L.A."/>
            <person name="White O."/>
            <person name="White R.H."/>
            <person name="de Macario E.C."/>
            <person name="Ferry J.G."/>
            <person name="Jarrell K.F."/>
            <person name="Jing H."/>
            <person name="Macario A.J.L."/>
            <person name="Paulsen I."/>
            <person name="Pritchett M."/>
            <person name="Sowers K.R."/>
            <person name="Swanson R.V."/>
            <person name="Zinder S.H."/>
            <person name="Lander E."/>
            <person name="Metcalf W.W."/>
            <person name="Birren B."/>
        </authorList>
    </citation>
    <scope>NUCLEOTIDE SEQUENCE [LARGE SCALE GENOMIC DNA]</scope>
    <source>
        <strain evidence="4">ATCC 35395 / DSM 2834 / JCM 12185 / C2A</strain>
    </source>
</reference>
<dbReference type="InterPro" id="IPR055925">
    <property type="entry name" value="DUF7502"/>
</dbReference>
<gene>
    <name evidence="3" type="ordered locus">MA_3149</name>
</gene>
<evidence type="ECO:0000256" key="1">
    <source>
        <dbReference type="SAM" id="MobiDB-lite"/>
    </source>
</evidence>
<feature type="transmembrane region" description="Helical" evidence="2">
    <location>
        <begin position="180"/>
        <end position="198"/>
    </location>
</feature>
<sequence length="319" mass="35620">MHLYITFLRIITPGSPVAEGSGMALELEKIINKHESVLKKYRGLYAFADLLATFLVLYALFVLFNMRDIFLMFPAFEPYTGSKYSILGSEIVFETLGLIVLSFALSLILTAVRYYRAEKKDAITLIEEKYPVLRERMRTAYDNRDMDNIIVRDLIGSVVIDSKPVQSSAFLNRKKLAKDVLLTVFAVAVLAYVVHTGYQSTISPTDLDEVIDNIPFPGGSDLVSLEENGGTSGEQQSNEDLLGEPAVIIIEGTEVDLQIPPGAGEGFTSQEEGEERSNESFIQSDIYNPEAIASQSYYENLPEGYRSVIQTYFEQLAEE</sequence>
<evidence type="ECO:0000313" key="4">
    <source>
        <dbReference type="Proteomes" id="UP000002487"/>
    </source>
</evidence>
<dbReference type="EnsemblBacteria" id="AAM06522">
    <property type="protein sequence ID" value="AAM06522"/>
    <property type="gene ID" value="MA_3149"/>
</dbReference>
<accession>Q8TL90</accession>
<keyword evidence="2" id="KW-1133">Transmembrane helix</keyword>
<feature type="region of interest" description="Disordered" evidence="1">
    <location>
        <begin position="258"/>
        <end position="285"/>
    </location>
</feature>
<proteinExistence type="predicted"/>
<evidence type="ECO:0000256" key="2">
    <source>
        <dbReference type="SAM" id="Phobius"/>
    </source>
</evidence>